<reference evidence="7 8" key="2">
    <citation type="submission" date="2020-03" db="EMBL/GenBank/DDBJ databases">
        <title>Devosia chinhatensis sp. nov., isolated from a hexachlorocyclohexane (HCH) dump site in India.</title>
        <authorList>
            <person name="Kumar M."/>
            <person name="Lal R."/>
        </authorList>
    </citation>
    <scope>NUCLEOTIDE SEQUENCE [LARGE SCALE GENOMIC DNA]</scope>
    <source>
        <strain evidence="7 8">H239</strain>
    </source>
</reference>
<evidence type="ECO:0000313" key="8">
    <source>
        <dbReference type="Proteomes" id="UP000474802"/>
    </source>
</evidence>
<name>A0A6M1SE44_9HYPH</name>
<evidence type="ECO:0000256" key="6">
    <source>
        <dbReference type="SAM" id="Phobius"/>
    </source>
</evidence>
<feature type="transmembrane region" description="Helical" evidence="6">
    <location>
        <begin position="305"/>
        <end position="327"/>
    </location>
</feature>
<keyword evidence="4 6" id="KW-1133">Transmembrane helix</keyword>
<keyword evidence="3 6" id="KW-0812">Transmembrane</keyword>
<dbReference type="Proteomes" id="UP000474802">
    <property type="component" value="Unassembled WGS sequence"/>
</dbReference>
<feature type="transmembrane region" description="Helical" evidence="6">
    <location>
        <begin position="187"/>
        <end position="207"/>
    </location>
</feature>
<feature type="transmembrane region" description="Helical" evidence="6">
    <location>
        <begin position="347"/>
        <end position="369"/>
    </location>
</feature>
<gene>
    <name evidence="7" type="ORF">G5575_09540</name>
</gene>
<feature type="transmembrane region" description="Helical" evidence="6">
    <location>
        <begin position="252"/>
        <end position="269"/>
    </location>
</feature>
<feature type="transmembrane region" description="Helical" evidence="6">
    <location>
        <begin position="162"/>
        <end position="181"/>
    </location>
</feature>
<dbReference type="PANTHER" id="PTHR30250">
    <property type="entry name" value="PST FAMILY PREDICTED COLANIC ACID TRANSPORTER"/>
    <property type="match status" value="1"/>
</dbReference>
<organism evidence="7 8">
    <name type="scientific">Devosia aurantiaca</name>
    <dbReference type="NCBI Taxonomy" id="2714858"/>
    <lineage>
        <taxon>Bacteria</taxon>
        <taxon>Pseudomonadati</taxon>
        <taxon>Pseudomonadota</taxon>
        <taxon>Alphaproteobacteria</taxon>
        <taxon>Hyphomicrobiales</taxon>
        <taxon>Devosiaceae</taxon>
        <taxon>Devosia</taxon>
    </lineage>
</organism>
<keyword evidence="5 6" id="KW-0472">Membrane</keyword>
<evidence type="ECO:0000313" key="7">
    <source>
        <dbReference type="EMBL" id="NGP17867.1"/>
    </source>
</evidence>
<evidence type="ECO:0000256" key="3">
    <source>
        <dbReference type="ARBA" id="ARBA00022692"/>
    </source>
</evidence>
<keyword evidence="2" id="KW-1003">Cell membrane</keyword>
<feature type="transmembrane region" description="Helical" evidence="6">
    <location>
        <begin position="126"/>
        <end position="150"/>
    </location>
</feature>
<feature type="transmembrane region" description="Helical" evidence="6">
    <location>
        <begin position="44"/>
        <end position="68"/>
    </location>
</feature>
<sequence length="435" mass="45341">MGAVARRIAQGTAANLLGKFWVLALQLLMLPALTRLWGAELYGVWLLLTTIPTYLALSEAGLGTVAAVDLTRKFVSGDQAGALQLVQSLWSLMTAVSVGLGIVIASISAVMVFGHTVHFEAIGPGAVFAAIVFIALYALIVVQMVVLNIVYRATNQYALGTFLLDAATPVEGVVVLCLAWSGQDIAVASLGMLVVRALFGAVYFICLRPRTRWLKLGVQQAQWSSIRPLLRPSAAAFSLIGANAVILQGMIVVLGVTGGAMVVAVFAASRTISRVPLQLANLVSRASVPELTRAQAMGHGLSHRLLVVNIGAALAVSVPSALALTVFGPALLDWVSAGALGADAALFAWLGAGAVAGALWTSASSALVASNELGRFAYWYLAACLGATGYVFVSDTADVELAAIAVLVAELVALAAVAIRFWPVASLRPLRRVRT</sequence>
<feature type="transmembrane region" description="Helical" evidence="6">
    <location>
        <begin position="376"/>
        <end position="393"/>
    </location>
</feature>
<keyword evidence="8" id="KW-1185">Reference proteome</keyword>
<evidence type="ECO:0000256" key="2">
    <source>
        <dbReference type="ARBA" id="ARBA00022475"/>
    </source>
</evidence>
<evidence type="ECO:0000256" key="5">
    <source>
        <dbReference type="ARBA" id="ARBA00023136"/>
    </source>
</evidence>
<dbReference type="GO" id="GO:0005886">
    <property type="term" value="C:plasma membrane"/>
    <property type="evidence" value="ECO:0007669"/>
    <property type="project" value="UniProtKB-SubCell"/>
</dbReference>
<feature type="transmembrane region" description="Helical" evidence="6">
    <location>
        <begin position="399"/>
        <end position="422"/>
    </location>
</feature>
<comment type="caution">
    <text evidence="7">The sequence shown here is derived from an EMBL/GenBank/DDBJ whole genome shotgun (WGS) entry which is preliminary data.</text>
</comment>
<evidence type="ECO:0000256" key="1">
    <source>
        <dbReference type="ARBA" id="ARBA00004651"/>
    </source>
</evidence>
<protein>
    <submittedName>
        <fullName evidence="7">Uncharacterized protein</fullName>
    </submittedName>
</protein>
<feature type="transmembrane region" description="Helical" evidence="6">
    <location>
        <begin position="228"/>
        <end position="246"/>
    </location>
</feature>
<feature type="transmembrane region" description="Helical" evidence="6">
    <location>
        <begin position="89"/>
        <end position="114"/>
    </location>
</feature>
<dbReference type="RefSeq" id="WP_164534115.1">
    <property type="nucleotide sequence ID" value="NZ_JAALFG010000002.1"/>
</dbReference>
<dbReference type="EMBL" id="JAALFG010000002">
    <property type="protein sequence ID" value="NGP17867.1"/>
    <property type="molecule type" value="Genomic_DNA"/>
</dbReference>
<dbReference type="InterPro" id="IPR050833">
    <property type="entry name" value="Poly_Biosynth_Transport"/>
</dbReference>
<dbReference type="PANTHER" id="PTHR30250:SF11">
    <property type="entry name" value="O-ANTIGEN TRANSPORTER-RELATED"/>
    <property type="match status" value="1"/>
</dbReference>
<reference evidence="7 8" key="1">
    <citation type="submission" date="2020-02" db="EMBL/GenBank/DDBJ databases">
        <authorList>
            <person name="Khan S.A."/>
            <person name="Jeon C.O."/>
            <person name="Chun B.H."/>
        </authorList>
    </citation>
    <scope>NUCLEOTIDE SEQUENCE [LARGE SCALE GENOMIC DNA]</scope>
    <source>
        <strain evidence="7 8">H239</strain>
    </source>
</reference>
<evidence type="ECO:0000256" key="4">
    <source>
        <dbReference type="ARBA" id="ARBA00022989"/>
    </source>
</evidence>
<accession>A0A6M1SE44</accession>
<dbReference type="AlphaFoldDB" id="A0A6M1SE44"/>
<comment type="subcellular location">
    <subcellularLocation>
        <location evidence="1">Cell membrane</location>
        <topology evidence="1">Multi-pass membrane protein</topology>
    </subcellularLocation>
</comment>
<proteinExistence type="predicted"/>